<evidence type="ECO:0000313" key="2">
    <source>
        <dbReference type="EMBL" id="WZN41631.1"/>
    </source>
</evidence>
<keyword evidence="3" id="KW-1185">Reference proteome</keyword>
<reference evidence="3" key="1">
    <citation type="submission" date="2024-03" db="EMBL/GenBank/DDBJ databases">
        <title>Chitinophaga horti sp. nov., isolated from garden soil.</title>
        <authorList>
            <person name="Lee D.S."/>
            <person name="Han D.M."/>
            <person name="Baek J.H."/>
            <person name="Choi D.G."/>
            <person name="Jeon J.H."/>
            <person name="Jeon C.O."/>
        </authorList>
    </citation>
    <scope>NUCLEOTIDE SEQUENCE [LARGE SCALE GENOMIC DNA]</scope>
    <source>
        <strain evidence="3">GPA1</strain>
    </source>
</reference>
<dbReference type="RefSeq" id="WP_341836480.1">
    <property type="nucleotide sequence ID" value="NZ_CP149822.1"/>
</dbReference>
<accession>A0ABZ2YPC9</accession>
<dbReference type="Proteomes" id="UP001485459">
    <property type="component" value="Chromosome"/>
</dbReference>
<feature type="region of interest" description="Disordered" evidence="1">
    <location>
        <begin position="1"/>
        <end position="25"/>
    </location>
</feature>
<dbReference type="EMBL" id="CP149822">
    <property type="protein sequence ID" value="WZN41631.1"/>
    <property type="molecule type" value="Genomic_DNA"/>
</dbReference>
<evidence type="ECO:0000256" key="1">
    <source>
        <dbReference type="SAM" id="MobiDB-lite"/>
    </source>
</evidence>
<protein>
    <submittedName>
        <fullName evidence="2">Uncharacterized protein</fullName>
    </submittedName>
</protein>
<proteinExistence type="predicted"/>
<name>A0ABZ2YPC9_9BACT</name>
<sequence>MLQKDRPSDPTPDPPSPGGGNATEYPAFMGIKFNSRDAQSKIIRWNPNLPEKDQIDSSVLADNIPDGVYGVMGVHGGSHLNIAYNNLYGVRYVNSRPVAAYWTGGGEQLLNEATGSPMVEETISSAYYNNDNGNFDLMLQVYGMNDRGVFKSYYYRISKSGEVTKHGMPDAFAHTSGAWTTYGGYNASGFKDGKAFGFKTLQYNDGIYTALGREGGTLKERFLRREGYNAFKINATHVNEDATGYILGNCVNIATGAVEWFTLYLPENMKEEDVRFVPVNLVHDPLQDDLYGATIADGRFYLPGNSRSGNAPYYYTVTLPSANINRLTADKHTLELPANAQYVRSRQIAKVGNTLYATGTNGSHACFWKDGKFHPLASGGAYSTMVTFVFTPYNNK</sequence>
<gene>
    <name evidence="2" type="ORF">WJU16_01080</name>
</gene>
<evidence type="ECO:0000313" key="3">
    <source>
        <dbReference type="Proteomes" id="UP001485459"/>
    </source>
</evidence>
<organism evidence="2 3">
    <name type="scientific">Chitinophaga pollutisoli</name>
    <dbReference type="NCBI Taxonomy" id="3133966"/>
    <lineage>
        <taxon>Bacteria</taxon>
        <taxon>Pseudomonadati</taxon>
        <taxon>Bacteroidota</taxon>
        <taxon>Chitinophagia</taxon>
        <taxon>Chitinophagales</taxon>
        <taxon>Chitinophagaceae</taxon>
        <taxon>Chitinophaga</taxon>
    </lineage>
</organism>